<dbReference type="EMBL" id="BDIP01001609">
    <property type="protein sequence ID" value="GIQ84758.1"/>
    <property type="molecule type" value="Genomic_DNA"/>
</dbReference>
<dbReference type="Proteomes" id="UP000265618">
    <property type="component" value="Unassembled WGS sequence"/>
</dbReference>
<protein>
    <submittedName>
        <fullName evidence="1">Uncharacterized protein</fullName>
    </submittedName>
</protein>
<sequence>MEQLVQKSWAKTRFTDVCVSIEGMRHLDAIPALLAPPADVHLEYPSHFPQLSREHVGQFMGKVQQLGQDASLRYVQKRRSIGVSDETAKREKSNENSCIGSVLFTKD</sequence>
<organism evidence="1 2">
    <name type="scientific">Kipferlia bialata</name>
    <dbReference type="NCBI Taxonomy" id="797122"/>
    <lineage>
        <taxon>Eukaryota</taxon>
        <taxon>Metamonada</taxon>
        <taxon>Carpediemonas-like organisms</taxon>
        <taxon>Kipferlia</taxon>
    </lineage>
</organism>
<reference evidence="1 2" key="1">
    <citation type="journal article" date="2018" name="PLoS ONE">
        <title>The draft genome of Kipferlia bialata reveals reductive genome evolution in fornicate parasites.</title>
        <authorList>
            <person name="Tanifuji G."/>
            <person name="Takabayashi S."/>
            <person name="Kume K."/>
            <person name="Takagi M."/>
            <person name="Nakayama T."/>
            <person name="Kamikawa R."/>
            <person name="Inagaki Y."/>
            <person name="Hashimoto T."/>
        </authorList>
    </citation>
    <scope>NUCLEOTIDE SEQUENCE [LARGE SCALE GENOMIC DNA]</scope>
    <source>
        <strain evidence="1">NY0173</strain>
    </source>
</reference>
<keyword evidence="2" id="KW-1185">Reference proteome</keyword>
<accession>A0A9K3CYS9</accession>
<dbReference type="AlphaFoldDB" id="A0A9K3CYS9"/>
<comment type="caution">
    <text evidence="1">The sequence shown here is derived from an EMBL/GenBank/DDBJ whole genome shotgun (WGS) entry which is preliminary data.</text>
</comment>
<evidence type="ECO:0000313" key="1">
    <source>
        <dbReference type="EMBL" id="GIQ84758.1"/>
    </source>
</evidence>
<name>A0A9K3CYS9_9EUKA</name>
<proteinExistence type="predicted"/>
<evidence type="ECO:0000313" key="2">
    <source>
        <dbReference type="Proteomes" id="UP000265618"/>
    </source>
</evidence>
<gene>
    <name evidence="1" type="ORF">KIPB_006312</name>
</gene>